<evidence type="ECO:0000313" key="2">
    <source>
        <dbReference type="Proteomes" id="UP000054736"/>
    </source>
</evidence>
<name>A0A0W0SKU5_9GAMM</name>
<protein>
    <submittedName>
        <fullName evidence="1">Uncharacterized protein</fullName>
    </submittedName>
</protein>
<reference evidence="1 2" key="1">
    <citation type="submission" date="2015-11" db="EMBL/GenBank/DDBJ databases">
        <title>Genomic analysis of 38 Legionella species identifies large and diverse effector repertoires.</title>
        <authorList>
            <person name="Burstein D."/>
            <person name="Amaro F."/>
            <person name="Zusman T."/>
            <person name="Lifshitz Z."/>
            <person name="Cohen O."/>
            <person name="Gilbert J.A."/>
            <person name="Pupko T."/>
            <person name="Shuman H.A."/>
            <person name="Segal G."/>
        </authorList>
    </citation>
    <scope>NUCLEOTIDE SEQUENCE [LARGE SCALE GENOMIC DNA]</scope>
    <source>
        <strain evidence="1 2">ATCC 700990</strain>
    </source>
</reference>
<keyword evidence="2" id="KW-1185">Reference proteome</keyword>
<organism evidence="1 2">
    <name type="scientific">Legionella drozanskii LLAP-1</name>
    <dbReference type="NCBI Taxonomy" id="1212489"/>
    <lineage>
        <taxon>Bacteria</taxon>
        <taxon>Pseudomonadati</taxon>
        <taxon>Pseudomonadota</taxon>
        <taxon>Gammaproteobacteria</taxon>
        <taxon>Legionellales</taxon>
        <taxon>Legionellaceae</taxon>
        <taxon>Legionella</taxon>
    </lineage>
</organism>
<evidence type="ECO:0000313" key="1">
    <source>
        <dbReference type="EMBL" id="KTC83974.1"/>
    </source>
</evidence>
<gene>
    <name evidence="1" type="ORF">Ldro_3094</name>
</gene>
<dbReference type="Proteomes" id="UP000054736">
    <property type="component" value="Unassembled WGS sequence"/>
</dbReference>
<dbReference type="EMBL" id="LNXY01000034">
    <property type="protein sequence ID" value="KTC83974.1"/>
    <property type="molecule type" value="Genomic_DNA"/>
</dbReference>
<dbReference type="AlphaFoldDB" id="A0A0W0SKU5"/>
<comment type="caution">
    <text evidence="1">The sequence shown here is derived from an EMBL/GenBank/DDBJ whole genome shotgun (WGS) entry which is preliminary data.</text>
</comment>
<sequence>MLTEKHYYNLLNEKPKFRSINSAKFDIVKRVEVFLYQLTNSWPNTYVENNYFTIYIRKARCREENLLTLDIARLKYLKNLFREEGMVPN</sequence>
<accession>A0A0W0SKU5</accession>
<dbReference type="PATRIC" id="fig|1212489.4.peg.3278"/>
<proteinExistence type="predicted"/>